<comment type="caution">
    <text evidence="3">The sequence shown here is derived from an EMBL/GenBank/DDBJ whole genome shotgun (WGS) entry which is preliminary data.</text>
</comment>
<accession>A0A4U0SXS2</accession>
<sequence>MRAVRQRSYDGAEVLEIVEVDRSAPGPGEVLVRARAVGVNPADWKIRSGIARRFWDPPFTLGLDLCGVVEAVGGRTKHLRPGDEMYGCAFPPRAPEEAPAAMPPGLDYVRTAAPCLAWFLRERVRGKIVRTVQVSPV</sequence>
<dbReference type="Gene3D" id="3.90.180.10">
    <property type="entry name" value="Medium-chain alcohol dehydrogenases, catalytic domain"/>
    <property type="match status" value="1"/>
</dbReference>
<dbReference type="OrthoDB" id="3727682at2"/>
<name>A0A4U0SXS2_9ACTN</name>
<dbReference type="Pfam" id="PF08240">
    <property type="entry name" value="ADH_N"/>
    <property type="match status" value="1"/>
</dbReference>
<dbReference type="PANTHER" id="PTHR44154:SF1">
    <property type="entry name" value="QUINONE OXIDOREDUCTASE"/>
    <property type="match status" value="1"/>
</dbReference>
<evidence type="ECO:0000313" key="3">
    <source>
        <dbReference type="EMBL" id="TKA13561.1"/>
    </source>
</evidence>
<dbReference type="PANTHER" id="PTHR44154">
    <property type="entry name" value="QUINONE OXIDOREDUCTASE"/>
    <property type="match status" value="1"/>
</dbReference>
<evidence type="ECO:0000256" key="1">
    <source>
        <dbReference type="ARBA" id="ARBA00022857"/>
    </source>
</evidence>
<feature type="domain" description="Alcohol dehydrogenase-like N-terminal" evidence="2">
    <location>
        <begin position="26"/>
        <end position="86"/>
    </location>
</feature>
<keyword evidence="1" id="KW-0521">NADP</keyword>
<gene>
    <name evidence="3" type="ORF">FCI23_01480</name>
</gene>
<dbReference type="Proteomes" id="UP000305778">
    <property type="component" value="Unassembled WGS sequence"/>
</dbReference>
<keyword evidence="4" id="KW-1185">Reference proteome</keyword>
<protein>
    <recommendedName>
        <fullName evidence="2">Alcohol dehydrogenase-like N-terminal domain-containing protein</fullName>
    </recommendedName>
</protein>
<evidence type="ECO:0000259" key="2">
    <source>
        <dbReference type="Pfam" id="PF08240"/>
    </source>
</evidence>
<dbReference type="InterPro" id="IPR011032">
    <property type="entry name" value="GroES-like_sf"/>
</dbReference>
<dbReference type="InterPro" id="IPR051603">
    <property type="entry name" value="Zinc-ADH_QOR/CCCR"/>
</dbReference>
<dbReference type="AlphaFoldDB" id="A0A4U0SXS2"/>
<dbReference type="EMBL" id="SUMC01000001">
    <property type="protein sequence ID" value="TKA13561.1"/>
    <property type="molecule type" value="Genomic_DNA"/>
</dbReference>
<proteinExistence type="predicted"/>
<evidence type="ECO:0000313" key="4">
    <source>
        <dbReference type="Proteomes" id="UP000305778"/>
    </source>
</evidence>
<organism evidence="3 4">
    <name type="scientific">Actinacidiphila oryziradicis</name>
    <dbReference type="NCBI Taxonomy" id="2571141"/>
    <lineage>
        <taxon>Bacteria</taxon>
        <taxon>Bacillati</taxon>
        <taxon>Actinomycetota</taxon>
        <taxon>Actinomycetes</taxon>
        <taxon>Kitasatosporales</taxon>
        <taxon>Streptomycetaceae</taxon>
        <taxon>Actinacidiphila</taxon>
    </lineage>
</organism>
<dbReference type="InterPro" id="IPR013154">
    <property type="entry name" value="ADH-like_N"/>
</dbReference>
<reference evidence="3 4" key="1">
    <citation type="submission" date="2019-04" db="EMBL/GenBank/DDBJ databases">
        <title>Streptomyces oryziradicis sp. nov., a novel actinomycete isolated from rhizosphere soil of rice (Oryza sativa L.).</title>
        <authorList>
            <person name="Li C."/>
        </authorList>
    </citation>
    <scope>NUCLEOTIDE SEQUENCE [LARGE SCALE GENOMIC DNA]</scope>
    <source>
        <strain evidence="3 4">NEAU-C40</strain>
    </source>
</reference>
<dbReference type="SUPFAM" id="SSF50129">
    <property type="entry name" value="GroES-like"/>
    <property type="match status" value="1"/>
</dbReference>